<dbReference type="RefSeq" id="WP_153759862.1">
    <property type="nucleotide sequence ID" value="NZ_CP045851.1"/>
</dbReference>
<comment type="cofactor">
    <cofactor evidence="1">
        <name>Mg(2+)</name>
        <dbReference type="ChEBI" id="CHEBI:18420"/>
    </cofactor>
</comment>
<dbReference type="InterPro" id="IPR023214">
    <property type="entry name" value="HAD_sf"/>
</dbReference>
<dbReference type="NCBIfam" id="TIGR01549">
    <property type="entry name" value="HAD-SF-IA-v1"/>
    <property type="match status" value="1"/>
</dbReference>
<dbReference type="InterPro" id="IPR051400">
    <property type="entry name" value="HAD-like_hydrolase"/>
</dbReference>
<dbReference type="SUPFAM" id="SSF56784">
    <property type="entry name" value="HAD-like"/>
    <property type="match status" value="1"/>
</dbReference>
<organism evidence="4 5">
    <name type="scientific">Actinomarinicola tropica</name>
    <dbReference type="NCBI Taxonomy" id="2789776"/>
    <lineage>
        <taxon>Bacteria</taxon>
        <taxon>Bacillati</taxon>
        <taxon>Actinomycetota</taxon>
        <taxon>Acidimicrobiia</taxon>
        <taxon>Acidimicrobiales</taxon>
        <taxon>Iamiaceae</taxon>
        <taxon>Actinomarinicola</taxon>
    </lineage>
</organism>
<dbReference type="EMBL" id="CP045851">
    <property type="protein sequence ID" value="QGG95756.1"/>
    <property type="molecule type" value="Genomic_DNA"/>
</dbReference>
<evidence type="ECO:0000256" key="1">
    <source>
        <dbReference type="ARBA" id="ARBA00001946"/>
    </source>
</evidence>
<keyword evidence="3" id="KW-0460">Magnesium</keyword>
<dbReference type="KEGG" id="atq:GH723_11985"/>
<keyword evidence="2 4" id="KW-0378">Hydrolase</keyword>
<reference evidence="4 5" key="1">
    <citation type="submission" date="2019-11" db="EMBL/GenBank/DDBJ databases">
        <authorList>
            <person name="He Y."/>
        </authorList>
    </citation>
    <scope>NUCLEOTIDE SEQUENCE [LARGE SCALE GENOMIC DNA]</scope>
    <source>
        <strain evidence="4 5">SCSIO 58843</strain>
    </source>
</reference>
<dbReference type="GO" id="GO:0016787">
    <property type="term" value="F:hydrolase activity"/>
    <property type="evidence" value="ECO:0007669"/>
    <property type="project" value="UniProtKB-KW"/>
</dbReference>
<accession>A0A5Q2RMX5</accession>
<dbReference type="Proteomes" id="UP000334019">
    <property type="component" value="Chromosome"/>
</dbReference>
<evidence type="ECO:0000313" key="4">
    <source>
        <dbReference type="EMBL" id="QGG95756.1"/>
    </source>
</evidence>
<dbReference type="InterPro" id="IPR036412">
    <property type="entry name" value="HAD-like_sf"/>
</dbReference>
<evidence type="ECO:0000256" key="2">
    <source>
        <dbReference type="ARBA" id="ARBA00022801"/>
    </source>
</evidence>
<sequence>MPPDSLPSVIAGVSLDAGGVLALPSVAEPLERRGVAATPATVLHAHHAAVAVEDARFRGRTDVTDGLGDERLAYYRAFGHALGIDGDDADALAAELDEIARSGTPWRIVAPGATEVVGALDALGVRVVVVSNSDGTVHRHLAEMGICQVGPGPAGEVAAIVDSHVVGVRKPDPAIFDHAVAALGCERSATVHVGDTVAFDVASARAAGLGSVHYDATGRCTDDDHAHVRSLDELVALVAAHRPAPSA</sequence>
<name>A0A5Q2RMX5_9ACTN</name>
<dbReference type="GO" id="GO:0044281">
    <property type="term" value="P:small molecule metabolic process"/>
    <property type="evidence" value="ECO:0007669"/>
    <property type="project" value="UniProtKB-ARBA"/>
</dbReference>
<evidence type="ECO:0000256" key="3">
    <source>
        <dbReference type="ARBA" id="ARBA00022842"/>
    </source>
</evidence>
<proteinExistence type="predicted"/>
<dbReference type="AlphaFoldDB" id="A0A5Q2RMX5"/>
<dbReference type="PANTHER" id="PTHR46470">
    <property type="entry name" value="N-ACYLNEURAMINATE-9-PHOSPHATASE"/>
    <property type="match status" value="1"/>
</dbReference>
<evidence type="ECO:0000313" key="5">
    <source>
        <dbReference type="Proteomes" id="UP000334019"/>
    </source>
</evidence>
<dbReference type="Gene3D" id="3.40.50.1000">
    <property type="entry name" value="HAD superfamily/HAD-like"/>
    <property type="match status" value="1"/>
</dbReference>
<dbReference type="InterPro" id="IPR006439">
    <property type="entry name" value="HAD-SF_hydro_IA"/>
</dbReference>
<keyword evidence="5" id="KW-1185">Reference proteome</keyword>
<protein>
    <submittedName>
        <fullName evidence="4">HAD-IA family hydrolase</fullName>
    </submittedName>
</protein>
<gene>
    <name evidence="4" type="ORF">GH723_11985</name>
</gene>
<dbReference type="Pfam" id="PF00702">
    <property type="entry name" value="Hydrolase"/>
    <property type="match status" value="1"/>
</dbReference>